<evidence type="ECO:0000313" key="2">
    <source>
        <dbReference type="EMBL" id="EFN83311.1"/>
    </source>
</evidence>
<proteinExistence type="predicted"/>
<dbReference type="OMA" id="NFRELIC"/>
<dbReference type="OrthoDB" id="7554050at2759"/>
<organism evidence="3">
    <name type="scientific">Harpegnathos saltator</name>
    <name type="common">Jerdon's jumping ant</name>
    <dbReference type="NCBI Taxonomy" id="610380"/>
    <lineage>
        <taxon>Eukaryota</taxon>
        <taxon>Metazoa</taxon>
        <taxon>Ecdysozoa</taxon>
        <taxon>Arthropoda</taxon>
        <taxon>Hexapoda</taxon>
        <taxon>Insecta</taxon>
        <taxon>Pterygota</taxon>
        <taxon>Neoptera</taxon>
        <taxon>Endopterygota</taxon>
        <taxon>Hymenoptera</taxon>
        <taxon>Apocrita</taxon>
        <taxon>Aculeata</taxon>
        <taxon>Formicoidea</taxon>
        <taxon>Formicidae</taxon>
        <taxon>Ponerinae</taxon>
        <taxon>Ponerini</taxon>
        <taxon>Harpegnathos</taxon>
    </lineage>
</organism>
<dbReference type="AlphaFoldDB" id="E2BLW8"/>
<feature type="region of interest" description="Disordered" evidence="1">
    <location>
        <begin position="199"/>
        <end position="222"/>
    </location>
</feature>
<accession>E2BLW8</accession>
<evidence type="ECO:0000313" key="3">
    <source>
        <dbReference type="Proteomes" id="UP000008237"/>
    </source>
</evidence>
<sequence length="222" mass="25988">MRLLDTELHFKYCRMTVDVFDELLSIVGPTIKRMHTNFRELICSRTRLYLTLRYLATGDKTSSIAFAFRIGHSTASAIIEDTCEHLWNMLHDKMFVPSTDNWKAIAKEFYTRWNFPHYIGTIDGKHVVIKAPPNSGSTFYNYKGSCSPFGKANKRPGPLSNERGVQIERKTLILWVFRGIVSPSRLSWLRCTSRRREADTRKLERDHHSKTRSQFYYKKNTK</sequence>
<name>E2BLW8_HARSA</name>
<dbReference type="InParanoid" id="E2BLW8"/>
<dbReference type="EMBL" id="GL449045">
    <property type="protein sequence ID" value="EFN83311.1"/>
    <property type="molecule type" value="Genomic_DNA"/>
</dbReference>
<dbReference type="Proteomes" id="UP000008237">
    <property type="component" value="Unassembled WGS sequence"/>
</dbReference>
<evidence type="ECO:0008006" key="4">
    <source>
        <dbReference type="Google" id="ProtNLM"/>
    </source>
</evidence>
<keyword evidence="3" id="KW-1185">Reference proteome</keyword>
<evidence type="ECO:0000256" key="1">
    <source>
        <dbReference type="SAM" id="MobiDB-lite"/>
    </source>
</evidence>
<dbReference type="STRING" id="610380.E2BLW8"/>
<gene>
    <name evidence="2" type="ORF">EAI_06556</name>
</gene>
<protein>
    <recommendedName>
        <fullName evidence="4">Nuclease HARBI1</fullName>
    </recommendedName>
</protein>
<reference evidence="2 3" key="1">
    <citation type="journal article" date="2010" name="Science">
        <title>Genomic comparison of the ants Camponotus floridanus and Harpegnathos saltator.</title>
        <authorList>
            <person name="Bonasio R."/>
            <person name="Zhang G."/>
            <person name="Ye C."/>
            <person name="Mutti N.S."/>
            <person name="Fang X."/>
            <person name="Qin N."/>
            <person name="Donahue G."/>
            <person name="Yang P."/>
            <person name="Li Q."/>
            <person name="Li C."/>
            <person name="Zhang P."/>
            <person name="Huang Z."/>
            <person name="Berger S.L."/>
            <person name="Reinberg D."/>
            <person name="Wang J."/>
            <person name="Liebig J."/>
        </authorList>
    </citation>
    <scope>NUCLEOTIDE SEQUENCE [LARGE SCALE GENOMIC DNA]</scope>
    <source>
        <strain evidence="2 3">R22 G/1</strain>
    </source>
</reference>